<feature type="compositionally biased region" description="Basic and acidic residues" evidence="1">
    <location>
        <begin position="278"/>
        <end position="304"/>
    </location>
</feature>
<accession>A0ABQ6N6U8</accession>
<dbReference type="Proteomes" id="UP001165060">
    <property type="component" value="Unassembled WGS sequence"/>
</dbReference>
<name>A0ABQ6N6U8_9STRA</name>
<dbReference type="EMBL" id="BRYB01001027">
    <property type="protein sequence ID" value="GMI41805.1"/>
    <property type="molecule type" value="Genomic_DNA"/>
</dbReference>
<comment type="caution">
    <text evidence="2">The sequence shown here is derived from an EMBL/GenBank/DDBJ whole genome shotgun (WGS) entry which is preliminary data.</text>
</comment>
<dbReference type="PANTHER" id="PTHR37827">
    <property type="entry name" value="TUDOR DOMAIN-CONTAINING PROTEIN"/>
    <property type="match status" value="1"/>
</dbReference>
<feature type="compositionally biased region" description="Gly residues" evidence="1">
    <location>
        <begin position="257"/>
        <end position="267"/>
    </location>
</feature>
<dbReference type="PANTHER" id="PTHR37827:SF1">
    <property type="entry name" value="HNH DOMAIN-CONTAINING PROTEIN"/>
    <property type="match status" value="1"/>
</dbReference>
<proteinExistence type="predicted"/>
<evidence type="ECO:0000313" key="3">
    <source>
        <dbReference type="Proteomes" id="UP001165060"/>
    </source>
</evidence>
<feature type="region of interest" description="Disordered" evidence="1">
    <location>
        <begin position="218"/>
        <end position="304"/>
    </location>
</feature>
<sequence>MSVLYDAASERLLSSMVRQVTRVINVSLPASTASALSGPISFVAETLASYLLEEGEDDFPLDLEDFLADAGLRAALDGDGEEGEDGDWRSLLGTLEALTQPDKSGQDLEYTDKGYSSCEMCEREMKLTFHHLIPKSTHSHYIKKHTLPLTVPGFDSKFDVRSFLHSFGVYLCRPCHSAVHRVYDNRELAEEFHTLEKLMASPRVAAWAAFNRGSKVRAAERSKVTGRERRDKEEEERRRLKREERDDMVALERMEGLGVGAEGGAGGKVKKEKRVNKKKAEKERAAAERVAAEKKREKELDDIL</sequence>
<gene>
    <name evidence="2" type="ORF">TeGR_g2185</name>
</gene>
<evidence type="ECO:0000313" key="2">
    <source>
        <dbReference type="EMBL" id="GMI41805.1"/>
    </source>
</evidence>
<feature type="compositionally biased region" description="Basic residues" evidence="1">
    <location>
        <begin position="268"/>
        <end position="277"/>
    </location>
</feature>
<keyword evidence="3" id="KW-1185">Reference proteome</keyword>
<feature type="compositionally biased region" description="Basic and acidic residues" evidence="1">
    <location>
        <begin position="218"/>
        <end position="255"/>
    </location>
</feature>
<protein>
    <submittedName>
        <fullName evidence="2">Uncharacterized protein</fullName>
    </submittedName>
</protein>
<evidence type="ECO:0000256" key="1">
    <source>
        <dbReference type="SAM" id="MobiDB-lite"/>
    </source>
</evidence>
<reference evidence="2 3" key="1">
    <citation type="journal article" date="2023" name="Commun. Biol.">
        <title>Genome analysis of Parmales, the sister group of diatoms, reveals the evolutionary specialization of diatoms from phago-mixotrophs to photoautotrophs.</title>
        <authorList>
            <person name="Ban H."/>
            <person name="Sato S."/>
            <person name="Yoshikawa S."/>
            <person name="Yamada K."/>
            <person name="Nakamura Y."/>
            <person name="Ichinomiya M."/>
            <person name="Sato N."/>
            <person name="Blanc-Mathieu R."/>
            <person name="Endo H."/>
            <person name="Kuwata A."/>
            <person name="Ogata H."/>
        </authorList>
    </citation>
    <scope>NUCLEOTIDE SEQUENCE [LARGE SCALE GENOMIC DNA]</scope>
</reference>
<organism evidence="2 3">
    <name type="scientific">Tetraparma gracilis</name>
    <dbReference type="NCBI Taxonomy" id="2962635"/>
    <lineage>
        <taxon>Eukaryota</taxon>
        <taxon>Sar</taxon>
        <taxon>Stramenopiles</taxon>
        <taxon>Ochrophyta</taxon>
        <taxon>Bolidophyceae</taxon>
        <taxon>Parmales</taxon>
        <taxon>Triparmaceae</taxon>
        <taxon>Tetraparma</taxon>
    </lineage>
</organism>